<evidence type="ECO:0000259" key="2">
    <source>
        <dbReference type="PROSITE" id="PS50914"/>
    </source>
</evidence>
<evidence type="ECO:0000313" key="3">
    <source>
        <dbReference type="EMBL" id="AWB48523.1"/>
    </source>
</evidence>
<dbReference type="PROSITE" id="PS50914">
    <property type="entry name" value="BON"/>
    <property type="match status" value="1"/>
</dbReference>
<feature type="region of interest" description="Disordered" evidence="1">
    <location>
        <begin position="1"/>
        <end position="93"/>
    </location>
</feature>
<accession>A0A2S0UL50</accession>
<protein>
    <recommendedName>
        <fullName evidence="2">BON domain-containing protein</fullName>
    </recommendedName>
</protein>
<dbReference type="RefSeq" id="WP_108435342.1">
    <property type="nucleotide sequence ID" value="NZ_CP028918.1"/>
</dbReference>
<dbReference type="AlphaFoldDB" id="A0A2S0UL50"/>
<proteinExistence type="predicted"/>
<dbReference type="InterPro" id="IPR007055">
    <property type="entry name" value="BON_dom"/>
</dbReference>
<dbReference type="EMBL" id="CP028918">
    <property type="protein sequence ID" value="AWB48523.1"/>
    <property type="molecule type" value="Genomic_DNA"/>
</dbReference>
<dbReference type="Proteomes" id="UP000244496">
    <property type="component" value="Chromosome"/>
</dbReference>
<evidence type="ECO:0000256" key="1">
    <source>
        <dbReference type="SAM" id="MobiDB-lite"/>
    </source>
</evidence>
<sequence>MPEPKDPHHGTAPSQGERDESRLDAGGYDTQPPPSRAGQTHPNPGNHGEPSPEREGWREFDANVDWQGDAPYPAPDTTPEPETEVEAEGVPPDDLLGAATTALDGIDGLDTSGITLEQRGDTVYLRGSAATPEDARRAEETLLRIAGIGRVENLLDGI</sequence>
<keyword evidence="4" id="KW-1185">Reference proteome</keyword>
<name>A0A2S0UL50_9RHOB</name>
<organism evidence="3 4">
    <name type="scientific">Paragemmobacter aquarius</name>
    <dbReference type="NCBI Taxonomy" id="2169400"/>
    <lineage>
        <taxon>Bacteria</taxon>
        <taxon>Pseudomonadati</taxon>
        <taxon>Pseudomonadota</taxon>
        <taxon>Alphaproteobacteria</taxon>
        <taxon>Rhodobacterales</taxon>
        <taxon>Paracoccaceae</taxon>
        <taxon>Paragemmobacter</taxon>
    </lineage>
</organism>
<reference evidence="3 4" key="1">
    <citation type="submission" date="2018-04" db="EMBL/GenBank/DDBJ databases">
        <title>Genome sequencing of Gemmobacter.</title>
        <authorList>
            <person name="Yi H."/>
            <person name="Baek M.-G."/>
        </authorList>
    </citation>
    <scope>NUCLEOTIDE SEQUENCE [LARGE SCALE GENOMIC DNA]</scope>
    <source>
        <strain evidence="3 4">HYN0069</strain>
    </source>
</reference>
<dbReference type="KEGG" id="geh:HYN69_08370"/>
<gene>
    <name evidence="3" type="ORF">HYN69_08370</name>
</gene>
<feature type="domain" description="BON" evidence="2">
    <location>
        <begin position="91"/>
        <end position="158"/>
    </location>
</feature>
<evidence type="ECO:0000313" key="4">
    <source>
        <dbReference type="Proteomes" id="UP000244496"/>
    </source>
</evidence>
<feature type="compositionally biased region" description="Basic and acidic residues" evidence="1">
    <location>
        <begin position="50"/>
        <end position="61"/>
    </location>
</feature>